<evidence type="ECO:0000256" key="7">
    <source>
        <dbReference type="ARBA" id="ARBA00047899"/>
    </source>
</evidence>
<evidence type="ECO:0000313" key="11">
    <source>
        <dbReference type="EMBL" id="GCE11365.1"/>
    </source>
</evidence>
<dbReference type="InterPro" id="IPR008271">
    <property type="entry name" value="Ser/Thr_kinase_AS"/>
</dbReference>
<comment type="catalytic activity">
    <reaction evidence="7">
        <text>L-threonyl-[protein] + ATP = O-phospho-L-threonyl-[protein] + ADP + H(+)</text>
        <dbReference type="Rhea" id="RHEA:46608"/>
        <dbReference type="Rhea" id="RHEA-COMP:11060"/>
        <dbReference type="Rhea" id="RHEA-COMP:11605"/>
        <dbReference type="ChEBI" id="CHEBI:15378"/>
        <dbReference type="ChEBI" id="CHEBI:30013"/>
        <dbReference type="ChEBI" id="CHEBI:30616"/>
        <dbReference type="ChEBI" id="CHEBI:61977"/>
        <dbReference type="ChEBI" id="CHEBI:456216"/>
        <dbReference type="EC" id="2.7.11.1"/>
    </reaction>
</comment>
<dbReference type="PANTHER" id="PTHR43289:SF6">
    <property type="entry name" value="SERINE_THREONINE-PROTEIN KINASE NEKL-3"/>
    <property type="match status" value="1"/>
</dbReference>
<keyword evidence="2" id="KW-0723">Serine/threonine-protein kinase</keyword>
<dbReference type="SMART" id="SM00220">
    <property type="entry name" value="S_TKc"/>
    <property type="match status" value="1"/>
</dbReference>
<dbReference type="Proteomes" id="UP000287352">
    <property type="component" value="Unassembled WGS sequence"/>
</dbReference>
<dbReference type="InterPro" id="IPR011009">
    <property type="entry name" value="Kinase-like_dom_sf"/>
</dbReference>
<dbReference type="CDD" id="cd14014">
    <property type="entry name" value="STKc_PknB_like"/>
    <property type="match status" value="1"/>
</dbReference>
<sequence>MSVLPPYLDKYQLLERLGRGGAAEVWKALDTQLERFVAIKILHPDLQEDEHFIERFQREARLVAALRHPNIVSVHEFRITRSGEDTLSPRTFAYMVMDYIEGQSLGTYMQASIASGQLPTPIELVNLFTSLGLAIDYAHSHGVIHRDIKPANIMLDSHYTERNLMGEPILTDFGIARMMNSTTSTQTNSQIGTPFYLAPEQLQGYPGNEQSDLYALGVILYEMVTGSLPFRGETPLEMGLQQFHADPVSPITHNAQISPALSVVILKSLSRDPGARFSSAAALTSAIAEALQLPAPDVLGPVPYPLNNDERPTLNAARSQLEAETVLVSPPDLVRVKTEKVVMPDTMVAHVSKTPASRIPTQLMQPQPPSSPVVRSRPARVWPVLISIVLVLLLGGGGIGLFVFHPASSLPFSGRVFYLSSGQISMDSAQGIADELQIELQNVPSPHAGKRYYVWLLGDAHSLGTGDLVGANFFHLPLLLPDTLTITNGQAHLLYQGDGAHHNLLAQVSRLLITEEDAGKTPEVPTNDRSRWRYFAALPQTNFSVAGSSTNILLHLRHLLYSEANINELGLQGGLNIWLFRNTEKILEWSVSARDDWKNDQPALTDLMKNQFIRILDYVDGSANVYLDLPDGTPLLTDPTSTRIPLLTINPNHQSPSGYVNHVLAHLNQILKSPDVTSDMVKQARLSQQALTASESWLTDVRADVNQLFRMAVEPARFEPTTARLLLDDLVTKATYAYIGKLDPATNQVQPGVMQAFYAIQQLATLEISTSMPASL</sequence>
<protein>
    <recommendedName>
        <fullName evidence="1">non-specific serine/threonine protein kinase</fullName>
        <ecNumber evidence="1">2.7.11.1</ecNumber>
    </recommendedName>
</protein>
<organism evidence="11 12">
    <name type="scientific">Tengunoibacter tsumagoiensis</name>
    <dbReference type="NCBI Taxonomy" id="2014871"/>
    <lineage>
        <taxon>Bacteria</taxon>
        <taxon>Bacillati</taxon>
        <taxon>Chloroflexota</taxon>
        <taxon>Ktedonobacteria</taxon>
        <taxon>Ktedonobacterales</taxon>
        <taxon>Dictyobacteraceae</taxon>
        <taxon>Tengunoibacter</taxon>
    </lineage>
</organism>
<dbReference type="Gene3D" id="3.30.200.20">
    <property type="entry name" value="Phosphorylase Kinase, domain 1"/>
    <property type="match status" value="1"/>
</dbReference>
<dbReference type="PANTHER" id="PTHR43289">
    <property type="entry name" value="MITOGEN-ACTIVATED PROTEIN KINASE KINASE KINASE 20-RELATED"/>
    <property type="match status" value="1"/>
</dbReference>
<comment type="caution">
    <text evidence="11">The sequence shown here is derived from an EMBL/GenBank/DDBJ whole genome shotgun (WGS) entry which is preliminary data.</text>
</comment>
<feature type="transmembrane region" description="Helical" evidence="9">
    <location>
        <begin position="381"/>
        <end position="404"/>
    </location>
</feature>
<keyword evidence="9" id="KW-0472">Membrane</keyword>
<accession>A0A401ZWW7</accession>
<dbReference type="PROSITE" id="PS00108">
    <property type="entry name" value="PROTEIN_KINASE_ST"/>
    <property type="match status" value="1"/>
</dbReference>
<dbReference type="EC" id="2.7.11.1" evidence="1"/>
<feature type="domain" description="Protein kinase" evidence="10">
    <location>
        <begin position="11"/>
        <end position="291"/>
    </location>
</feature>
<evidence type="ECO:0000256" key="6">
    <source>
        <dbReference type="ARBA" id="ARBA00022840"/>
    </source>
</evidence>
<dbReference type="GO" id="GO:0004674">
    <property type="term" value="F:protein serine/threonine kinase activity"/>
    <property type="evidence" value="ECO:0007669"/>
    <property type="project" value="UniProtKB-KW"/>
</dbReference>
<evidence type="ECO:0000256" key="3">
    <source>
        <dbReference type="ARBA" id="ARBA00022679"/>
    </source>
</evidence>
<keyword evidence="3" id="KW-0808">Transferase</keyword>
<keyword evidence="5" id="KW-0418">Kinase</keyword>
<evidence type="ECO:0000256" key="1">
    <source>
        <dbReference type="ARBA" id="ARBA00012513"/>
    </source>
</evidence>
<keyword evidence="6" id="KW-0067">ATP-binding</keyword>
<proteinExistence type="predicted"/>
<dbReference type="InterPro" id="IPR000719">
    <property type="entry name" value="Prot_kinase_dom"/>
</dbReference>
<dbReference type="OrthoDB" id="142316at2"/>
<evidence type="ECO:0000256" key="9">
    <source>
        <dbReference type="SAM" id="Phobius"/>
    </source>
</evidence>
<keyword evidence="9" id="KW-1133">Transmembrane helix</keyword>
<dbReference type="AlphaFoldDB" id="A0A401ZWW7"/>
<dbReference type="SUPFAM" id="SSF56112">
    <property type="entry name" value="Protein kinase-like (PK-like)"/>
    <property type="match status" value="1"/>
</dbReference>
<dbReference type="RefSeq" id="WP_126579085.1">
    <property type="nucleotide sequence ID" value="NZ_BIFR01000001.1"/>
</dbReference>
<keyword evidence="4" id="KW-0547">Nucleotide-binding</keyword>
<keyword evidence="12" id="KW-1185">Reference proteome</keyword>
<evidence type="ECO:0000256" key="5">
    <source>
        <dbReference type="ARBA" id="ARBA00022777"/>
    </source>
</evidence>
<dbReference type="FunFam" id="3.30.200.20:FF:000035">
    <property type="entry name" value="Serine/threonine protein kinase Stk1"/>
    <property type="match status" value="1"/>
</dbReference>
<evidence type="ECO:0000256" key="2">
    <source>
        <dbReference type="ARBA" id="ARBA00022527"/>
    </source>
</evidence>
<keyword evidence="9" id="KW-0812">Transmembrane</keyword>
<gene>
    <name evidence="11" type="ORF">KTT_12240</name>
</gene>
<evidence type="ECO:0000313" key="12">
    <source>
        <dbReference type="Proteomes" id="UP000287352"/>
    </source>
</evidence>
<dbReference type="Gene3D" id="1.10.510.10">
    <property type="entry name" value="Transferase(Phosphotransferase) domain 1"/>
    <property type="match status" value="1"/>
</dbReference>
<reference evidence="12" key="1">
    <citation type="submission" date="2018-12" db="EMBL/GenBank/DDBJ databases">
        <title>Tengunoibacter tsumagoiensis gen. nov., sp. nov., Dictyobacter kobayashii sp. nov., D. alpinus sp. nov., and D. joshuensis sp. nov. and description of Dictyobacteraceae fam. nov. within the order Ktedonobacterales isolated from Tengu-no-mugimeshi.</title>
        <authorList>
            <person name="Wang C.M."/>
            <person name="Zheng Y."/>
            <person name="Sakai Y."/>
            <person name="Toyoda A."/>
            <person name="Minakuchi Y."/>
            <person name="Abe K."/>
            <person name="Yokota A."/>
            <person name="Yabe S."/>
        </authorList>
    </citation>
    <scope>NUCLEOTIDE SEQUENCE [LARGE SCALE GENOMIC DNA]</scope>
    <source>
        <strain evidence="12">Uno3</strain>
    </source>
</reference>
<evidence type="ECO:0000256" key="8">
    <source>
        <dbReference type="ARBA" id="ARBA00048679"/>
    </source>
</evidence>
<evidence type="ECO:0000256" key="4">
    <source>
        <dbReference type="ARBA" id="ARBA00022741"/>
    </source>
</evidence>
<dbReference type="Pfam" id="PF00069">
    <property type="entry name" value="Pkinase"/>
    <property type="match status" value="1"/>
</dbReference>
<dbReference type="PROSITE" id="PS50011">
    <property type="entry name" value="PROTEIN_KINASE_DOM"/>
    <property type="match status" value="1"/>
</dbReference>
<dbReference type="GO" id="GO:0005524">
    <property type="term" value="F:ATP binding"/>
    <property type="evidence" value="ECO:0007669"/>
    <property type="project" value="UniProtKB-KW"/>
</dbReference>
<dbReference type="EMBL" id="BIFR01000001">
    <property type="protein sequence ID" value="GCE11365.1"/>
    <property type="molecule type" value="Genomic_DNA"/>
</dbReference>
<evidence type="ECO:0000259" key="10">
    <source>
        <dbReference type="PROSITE" id="PS50011"/>
    </source>
</evidence>
<comment type="catalytic activity">
    <reaction evidence="8">
        <text>L-seryl-[protein] + ATP = O-phospho-L-seryl-[protein] + ADP + H(+)</text>
        <dbReference type="Rhea" id="RHEA:17989"/>
        <dbReference type="Rhea" id="RHEA-COMP:9863"/>
        <dbReference type="Rhea" id="RHEA-COMP:11604"/>
        <dbReference type="ChEBI" id="CHEBI:15378"/>
        <dbReference type="ChEBI" id="CHEBI:29999"/>
        <dbReference type="ChEBI" id="CHEBI:30616"/>
        <dbReference type="ChEBI" id="CHEBI:83421"/>
        <dbReference type="ChEBI" id="CHEBI:456216"/>
        <dbReference type="EC" id="2.7.11.1"/>
    </reaction>
</comment>
<name>A0A401ZWW7_9CHLR</name>